<proteinExistence type="predicted"/>
<dbReference type="EMBL" id="JAUSUB010000011">
    <property type="protein sequence ID" value="MDQ0270880.1"/>
    <property type="molecule type" value="Genomic_DNA"/>
</dbReference>
<organism evidence="1 2">
    <name type="scientific">Cytobacillus purgationiresistens</name>
    <dbReference type="NCBI Taxonomy" id="863449"/>
    <lineage>
        <taxon>Bacteria</taxon>
        <taxon>Bacillati</taxon>
        <taxon>Bacillota</taxon>
        <taxon>Bacilli</taxon>
        <taxon>Bacillales</taxon>
        <taxon>Bacillaceae</taxon>
        <taxon>Cytobacillus</taxon>
    </lineage>
</organism>
<keyword evidence="2" id="KW-1185">Reference proteome</keyword>
<evidence type="ECO:0000313" key="1">
    <source>
        <dbReference type="EMBL" id="MDQ0270880.1"/>
    </source>
</evidence>
<comment type="caution">
    <text evidence="1">The sequence shown here is derived from an EMBL/GenBank/DDBJ whole genome shotgun (WGS) entry which is preliminary data.</text>
</comment>
<accession>A0ABU0AI10</accession>
<dbReference type="RefSeq" id="WP_307475656.1">
    <property type="nucleotide sequence ID" value="NZ_JAUSUB010000011.1"/>
</dbReference>
<dbReference type="Pfam" id="PF26344">
    <property type="entry name" value="YuzC"/>
    <property type="match status" value="1"/>
</dbReference>
<gene>
    <name evidence="1" type="ORF">J2S17_002766</name>
</gene>
<dbReference type="InterPro" id="IPR058870">
    <property type="entry name" value="YuzC"/>
</dbReference>
<sequence>MYPYYYSPYCQPYGNTSTYHPNQPPIYPAPAFRSFPSVDPSMFIHSAKEMEGLMKSASALLTKMAESRQFSYELMTAAQQSKITKVESLIKSTGVSNIPKVTYTPDGLRLNFESKADKNAGLSLKLKWM</sequence>
<reference evidence="1 2" key="1">
    <citation type="submission" date="2023-07" db="EMBL/GenBank/DDBJ databases">
        <title>Genomic Encyclopedia of Type Strains, Phase IV (KMG-IV): sequencing the most valuable type-strain genomes for metagenomic binning, comparative biology and taxonomic classification.</title>
        <authorList>
            <person name="Goeker M."/>
        </authorList>
    </citation>
    <scope>NUCLEOTIDE SEQUENCE [LARGE SCALE GENOMIC DNA]</scope>
    <source>
        <strain evidence="1 2">DSM 23494</strain>
    </source>
</reference>
<protein>
    <submittedName>
        <fullName evidence="1">Uncharacterized protein</fullName>
    </submittedName>
</protein>
<name>A0ABU0AI10_9BACI</name>
<dbReference type="Proteomes" id="UP001238088">
    <property type="component" value="Unassembled WGS sequence"/>
</dbReference>
<evidence type="ECO:0000313" key="2">
    <source>
        <dbReference type="Proteomes" id="UP001238088"/>
    </source>
</evidence>